<reference evidence="2" key="1">
    <citation type="submission" date="2023-08" db="EMBL/GenBank/DDBJ databases">
        <authorList>
            <person name="Alioto T."/>
            <person name="Alioto T."/>
            <person name="Gomez Garrido J."/>
        </authorList>
    </citation>
    <scope>NUCLEOTIDE SEQUENCE</scope>
</reference>
<accession>A0AA36B206</accession>
<dbReference type="Pfam" id="PF13843">
    <property type="entry name" value="DDE_Tnp_1_7"/>
    <property type="match status" value="1"/>
</dbReference>
<evidence type="ECO:0000313" key="2">
    <source>
        <dbReference type="EMBL" id="CAI9726495.1"/>
    </source>
</evidence>
<sequence length="140" mass="16406">MPRREKLSEDHKPKRRLELNDEWEEDGSDCFYCSEDDGFARKLLSKKTTSDGRIKKHKVELPSAFKNRKERETNSTIFGFQKDSMILSYCPKKNFVVTLMSTMHSQPSIDSKSAEKKPEVNTCYNKTYEERKSVLRSKLT</sequence>
<gene>
    <name evidence="2" type="ORF">OCTVUL_1B019948</name>
</gene>
<dbReference type="InterPro" id="IPR029526">
    <property type="entry name" value="PGBD"/>
</dbReference>
<evidence type="ECO:0000313" key="3">
    <source>
        <dbReference type="Proteomes" id="UP001162480"/>
    </source>
</evidence>
<dbReference type="EMBL" id="OX597821">
    <property type="protein sequence ID" value="CAI9726495.1"/>
    <property type="molecule type" value="Genomic_DNA"/>
</dbReference>
<keyword evidence="3" id="KW-1185">Reference proteome</keyword>
<dbReference type="Proteomes" id="UP001162480">
    <property type="component" value="Chromosome 8"/>
</dbReference>
<organism evidence="2 3">
    <name type="scientific">Octopus vulgaris</name>
    <name type="common">Common octopus</name>
    <dbReference type="NCBI Taxonomy" id="6645"/>
    <lineage>
        <taxon>Eukaryota</taxon>
        <taxon>Metazoa</taxon>
        <taxon>Spiralia</taxon>
        <taxon>Lophotrochozoa</taxon>
        <taxon>Mollusca</taxon>
        <taxon>Cephalopoda</taxon>
        <taxon>Coleoidea</taxon>
        <taxon>Octopodiformes</taxon>
        <taxon>Octopoda</taxon>
        <taxon>Incirrata</taxon>
        <taxon>Octopodidae</taxon>
        <taxon>Octopus</taxon>
    </lineage>
</organism>
<protein>
    <recommendedName>
        <fullName evidence="1">PiggyBac transposable element-derived protein domain-containing protein</fullName>
    </recommendedName>
</protein>
<dbReference type="AlphaFoldDB" id="A0AA36B206"/>
<evidence type="ECO:0000259" key="1">
    <source>
        <dbReference type="Pfam" id="PF13843"/>
    </source>
</evidence>
<feature type="domain" description="PiggyBac transposable element-derived protein" evidence="1">
    <location>
        <begin position="30"/>
        <end position="126"/>
    </location>
</feature>
<proteinExistence type="predicted"/>
<name>A0AA36B206_OCTVU</name>